<dbReference type="InterPro" id="IPR002474">
    <property type="entry name" value="CarbamoylP_synth_ssu_N"/>
</dbReference>
<comment type="caution">
    <text evidence="13">The sequence shown here is derived from an EMBL/GenBank/DDBJ whole genome shotgun (WGS) entry which is preliminary data.</text>
</comment>
<dbReference type="CDD" id="cd01744">
    <property type="entry name" value="GATase1_CPSase"/>
    <property type="match status" value="1"/>
</dbReference>
<dbReference type="PROSITE" id="PS51273">
    <property type="entry name" value="GATASE_TYPE_1"/>
    <property type="match status" value="1"/>
</dbReference>
<name>A0A7J0BY36_9BACT</name>
<feature type="binding site" evidence="11">
    <location>
        <position position="307"/>
    </location>
    <ligand>
        <name>L-glutamine</name>
        <dbReference type="ChEBI" id="CHEBI:58359"/>
    </ligand>
</feature>
<evidence type="ECO:0000256" key="10">
    <source>
        <dbReference type="ARBA" id="ARBA00049285"/>
    </source>
</evidence>
<evidence type="ECO:0000256" key="2">
    <source>
        <dbReference type="ARBA" id="ARBA00005077"/>
    </source>
</evidence>
<dbReference type="GO" id="GO:0006541">
    <property type="term" value="P:glutamine metabolic process"/>
    <property type="evidence" value="ECO:0007669"/>
    <property type="project" value="InterPro"/>
</dbReference>
<sequence length="374" mass="40772">MKALLALEDGFVLEGRSFTGPGEAGGEVIFNTGMTGYQEILTDPSYAGQMVCMTYPLIGNYGITKEDMESGKVHCAALIVKECCKTPSNWRSVESLPEYLKRHGVLGVEGIDTRALTRHIRINGAMRGLISTQELDPAKLVERARQLPSMEGQNLVEGVAPQSPYAWDGEKPVPVTLTDGEYAWPGTGPRVVVYDFGIKWNILRLLSEQGFDLLVVPPLFTAEQVAKVKADGVFLSNGPGDPATLKEEIAQITKLVDMLPVAGICLGHQLLGHALGGTTSKLKFGHHGCNHPVKDLTTGRIEISSQNHGFCVELQSDDVEITHMNLNDNTVEGIAHKTKKVISVQHHPEACPGPNDSHYFFRRFRDMMQEGAGA</sequence>
<evidence type="ECO:0000256" key="3">
    <source>
        <dbReference type="ARBA" id="ARBA00007800"/>
    </source>
</evidence>
<reference evidence="13 14" key="1">
    <citation type="submission" date="2020-05" db="EMBL/GenBank/DDBJ databases">
        <title>Draft genome sequence of Desulfovibrio psychrotolerans JS1T.</title>
        <authorList>
            <person name="Ueno A."/>
            <person name="Tamazawa S."/>
            <person name="Tamamura S."/>
            <person name="Murakami T."/>
            <person name="Kiyama T."/>
            <person name="Inomata H."/>
            <person name="Amano Y."/>
            <person name="Miyakawa K."/>
            <person name="Tamaki H."/>
            <person name="Naganuma T."/>
            <person name="Kaneko K."/>
        </authorList>
    </citation>
    <scope>NUCLEOTIDE SEQUENCE [LARGE SCALE GENOMIC DNA]</scope>
    <source>
        <strain evidence="13 14">JS1</strain>
    </source>
</reference>
<dbReference type="GO" id="GO:0004088">
    <property type="term" value="F:carbamoyl-phosphate synthase (glutamine-hydrolyzing) activity"/>
    <property type="evidence" value="ECO:0007669"/>
    <property type="project" value="UniProtKB-UniRule"/>
</dbReference>
<dbReference type="Proteomes" id="UP000503820">
    <property type="component" value="Unassembled WGS sequence"/>
</dbReference>
<dbReference type="UniPathway" id="UPA00068">
    <property type="reaction ID" value="UER00171"/>
</dbReference>
<keyword evidence="5 11" id="KW-0547">Nucleotide-binding</keyword>
<feature type="binding site" evidence="11">
    <location>
        <position position="269"/>
    </location>
    <ligand>
        <name>L-glutamine</name>
        <dbReference type="ChEBI" id="CHEBI:58359"/>
    </ligand>
</feature>
<evidence type="ECO:0000256" key="9">
    <source>
        <dbReference type="ARBA" id="ARBA00048816"/>
    </source>
</evidence>
<gene>
    <name evidence="11 13" type="primary">carA</name>
    <name evidence="13" type="ORF">DSM19430T_32930</name>
</gene>
<feature type="region of interest" description="CPSase" evidence="11">
    <location>
        <begin position="1"/>
        <end position="189"/>
    </location>
</feature>
<feature type="binding site" evidence="11">
    <location>
        <position position="240"/>
    </location>
    <ligand>
        <name>L-glutamine</name>
        <dbReference type="ChEBI" id="CHEBI:58359"/>
    </ligand>
</feature>
<dbReference type="UniPathway" id="UPA00070">
    <property type="reaction ID" value="UER00115"/>
</dbReference>
<dbReference type="RefSeq" id="WP_174411211.1">
    <property type="nucleotide sequence ID" value="NZ_BLVP01000043.1"/>
</dbReference>
<dbReference type="PRINTS" id="PR00096">
    <property type="entry name" value="GATASE"/>
</dbReference>
<evidence type="ECO:0000313" key="13">
    <source>
        <dbReference type="EMBL" id="GFM38609.1"/>
    </source>
</evidence>
<comment type="similarity">
    <text evidence="3 11">Belongs to the CarA family.</text>
</comment>
<feature type="binding site" evidence="11">
    <location>
        <position position="310"/>
    </location>
    <ligand>
        <name>L-glutamine</name>
        <dbReference type="ChEBI" id="CHEBI:58359"/>
    </ligand>
</feature>
<comment type="subunit">
    <text evidence="11">Composed of two chains; the small (or glutamine) chain promotes the hydrolysis of glutamine to ammonia, which is used by the large (or ammonia) chain to synthesize carbamoyl phosphate. Tetramer of heterodimers (alpha,beta)4.</text>
</comment>
<dbReference type="EMBL" id="BLVP01000043">
    <property type="protein sequence ID" value="GFM38609.1"/>
    <property type="molecule type" value="Genomic_DNA"/>
</dbReference>
<dbReference type="Gene3D" id="3.50.30.20">
    <property type="entry name" value="Carbamoyl-phosphate synthase small subunit, N-terminal domain"/>
    <property type="match status" value="1"/>
</dbReference>
<dbReference type="PANTHER" id="PTHR43418:SF7">
    <property type="entry name" value="CARBAMOYL-PHOSPHATE SYNTHASE SMALL CHAIN"/>
    <property type="match status" value="1"/>
</dbReference>
<dbReference type="InterPro" id="IPR036480">
    <property type="entry name" value="CarbP_synth_ssu_N_sf"/>
</dbReference>
<dbReference type="InterPro" id="IPR050472">
    <property type="entry name" value="Anth_synth/Amidotransfase"/>
</dbReference>
<evidence type="ECO:0000256" key="4">
    <source>
        <dbReference type="ARBA" id="ARBA00022598"/>
    </source>
</evidence>
<feature type="active site" evidence="11">
    <location>
        <position position="349"/>
    </location>
</feature>
<feature type="binding site" evidence="11">
    <location>
        <position position="309"/>
    </location>
    <ligand>
        <name>L-glutamine</name>
        <dbReference type="ChEBI" id="CHEBI:58359"/>
    </ligand>
</feature>
<evidence type="ECO:0000313" key="14">
    <source>
        <dbReference type="Proteomes" id="UP000503820"/>
    </source>
</evidence>
<keyword evidence="8 11" id="KW-0665">Pyrimidine biosynthesis</keyword>
<dbReference type="PANTHER" id="PTHR43418">
    <property type="entry name" value="MULTIFUNCTIONAL TRYPTOPHAN BIOSYNTHESIS PROTEIN-RELATED"/>
    <property type="match status" value="1"/>
</dbReference>
<dbReference type="NCBIfam" id="TIGR01368">
    <property type="entry name" value="CPSaseIIsmall"/>
    <property type="match status" value="1"/>
</dbReference>
<dbReference type="Pfam" id="PF00117">
    <property type="entry name" value="GATase"/>
    <property type="match status" value="1"/>
</dbReference>
<dbReference type="SMART" id="SM01097">
    <property type="entry name" value="CPSase_sm_chain"/>
    <property type="match status" value="1"/>
</dbReference>
<keyword evidence="7 11" id="KW-0315">Glutamine amidotransferase</keyword>
<keyword evidence="6 11" id="KW-0067">ATP-binding</keyword>
<evidence type="ECO:0000256" key="7">
    <source>
        <dbReference type="ARBA" id="ARBA00022962"/>
    </source>
</evidence>
<comment type="catalytic activity">
    <reaction evidence="9 11">
        <text>hydrogencarbonate + L-glutamine + 2 ATP + H2O = carbamoyl phosphate + L-glutamate + 2 ADP + phosphate + 2 H(+)</text>
        <dbReference type="Rhea" id="RHEA:18633"/>
        <dbReference type="ChEBI" id="CHEBI:15377"/>
        <dbReference type="ChEBI" id="CHEBI:15378"/>
        <dbReference type="ChEBI" id="CHEBI:17544"/>
        <dbReference type="ChEBI" id="CHEBI:29985"/>
        <dbReference type="ChEBI" id="CHEBI:30616"/>
        <dbReference type="ChEBI" id="CHEBI:43474"/>
        <dbReference type="ChEBI" id="CHEBI:58228"/>
        <dbReference type="ChEBI" id="CHEBI:58359"/>
        <dbReference type="ChEBI" id="CHEBI:456216"/>
        <dbReference type="EC" id="6.3.5.5"/>
    </reaction>
</comment>
<dbReference type="InterPro" id="IPR006274">
    <property type="entry name" value="CarbamoylP_synth_ssu"/>
</dbReference>
<dbReference type="GO" id="GO:0044205">
    <property type="term" value="P:'de novo' UMP biosynthetic process"/>
    <property type="evidence" value="ECO:0007669"/>
    <property type="project" value="UniProtKB-UniRule"/>
</dbReference>
<comment type="function">
    <text evidence="11">Small subunit of the glutamine-dependent carbamoyl phosphate synthetase (CPSase). CPSase catalyzes the formation of carbamoyl phosphate from the ammonia moiety of glutamine, carbonate, and phosphate donated by ATP, constituting the first step of 2 biosynthetic pathways, one leading to arginine and/or urea and the other to pyrimidine nucleotides. The small subunit (glutamine amidotransferase) binds and cleaves glutamine to supply the large subunit with the substrate ammonia.</text>
</comment>
<organism evidence="13 14">
    <name type="scientific">Desulfovibrio psychrotolerans</name>
    <dbReference type="NCBI Taxonomy" id="415242"/>
    <lineage>
        <taxon>Bacteria</taxon>
        <taxon>Pseudomonadati</taxon>
        <taxon>Thermodesulfobacteriota</taxon>
        <taxon>Desulfovibrionia</taxon>
        <taxon>Desulfovibrionales</taxon>
        <taxon>Desulfovibrionaceae</taxon>
        <taxon>Desulfovibrio</taxon>
    </lineage>
</organism>
<comment type="pathway">
    <text evidence="1 11">Pyrimidine metabolism; UMP biosynthesis via de novo pathway; (S)-dihydroorotate from bicarbonate: step 1/3.</text>
</comment>
<dbReference type="Pfam" id="PF00988">
    <property type="entry name" value="CPSase_sm_chain"/>
    <property type="match status" value="1"/>
</dbReference>
<dbReference type="FunFam" id="3.50.30.20:FF:000001">
    <property type="entry name" value="Carbamoyl-phosphate synthase small chain"/>
    <property type="match status" value="1"/>
</dbReference>
<evidence type="ECO:0000256" key="5">
    <source>
        <dbReference type="ARBA" id="ARBA00022741"/>
    </source>
</evidence>
<dbReference type="InterPro" id="IPR035686">
    <property type="entry name" value="CPSase_GATase1"/>
</dbReference>
<dbReference type="NCBIfam" id="NF009475">
    <property type="entry name" value="PRK12838.1"/>
    <property type="match status" value="1"/>
</dbReference>
<evidence type="ECO:0000259" key="12">
    <source>
        <dbReference type="SMART" id="SM01097"/>
    </source>
</evidence>
<keyword evidence="11" id="KW-0028">Amino-acid biosynthesis</keyword>
<comment type="catalytic activity">
    <reaction evidence="10 11">
        <text>L-glutamine + H2O = L-glutamate + NH4(+)</text>
        <dbReference type="Rhea" id="RHEA:15889"/>
        <dbReference type="ChEBI" id="CHEBI:15377"/>
        <dbReference type="ChEBI" id="CHEBI:28938"/>
        <dbReference type="ChEBI" id="CHEBI:29985"/>
        <dbReference type="ChEBI" id="CHEBI:58359"/>
    </reaction>
</comment>
<dbReference type="Gene3D" id="3.40.50.880">
    <property type="match status" value="1"/>
</dbReference>
<dbReference type="SUPFAM" id="SSF52317">
    <property type="entry name" value="Class I glutamine amidotransferase-like"/>
    <property type="match status" value="1"/>
</dbReference>
<dbReference type="PRINTS" id="PR00097">
    <property type="entry name" value="ANTSNTHASEII"/>
</dbReference>
<keyword evidence="14" id="KW-1185">Reference proteome</keyword>
<evidence type="ECO:0000256" key="6">
    <source>
        <dbReference type="ARBA" id="ARBA00022840"/>
    </source>
</evidence>
<dbReference type="GO" id="GO:0006207">
    <property type="term" value="P:'de novo' pyrimidine nucleobase biosynthetic process"/>
    <property type="evidence" value="ECO:0007669"/>
    <property type="project" value="InterPro"/>
</dbReference>
<feature type="binding site" evidence="11">
    <location>
        <position position="45"/>
    </location>
    <ligand>
        <name>L-glutamine</name>
        <dbReference type="ChEBI" id="CHEBI:58359"/>
    </ligand>
</feature>
<feature type="binding site" evidence="11">
    <location>
        <position position="238"/>
    </location>
    <ligand>
        <name>L-glutamine</name>
        <dbReference type="ChEBI" id="CHEBI:58359"/>
    </ligand>
</feature>
<dbReference type="GO" id="GO:0006526">
    <property type="term" value="P:L-arginine biosynthetic process"/>
    <property type="evidence" value="ECO:0007669"/>
    <property type="project" value="UniProtKB-UniRule"/>
</dbReference>
<evidence type="ECO:0000256" key="8">
    <source>
        <dbReference type="ARBA" id="ARBA00022975"/>
    </source>
</evidence>
<feature type="domain" description="Carbamoyl-phosphate synthase small subunit N-terminal" evidence="12">
    <location>
        <begin position="1"/>
        <end position="131"/>
    </location>
</feature>
<comment type="pathway">
    <text evidence="2 11">Amino-acid biosynthesis; L-arginine biosynthesis; carbamoyl phosphate from bicarbonate: step 1/1.</text>
</comment>
<dbReference type="InterPro" id="IPR017926">
    <property type="entry name" value="GATASE"/>
</dbReference>
<feature type="active site" description="Nucleophile" evidence="11">
    <location>
        <position position="265"/>
    </location>
</feature>
<keyword evidence="4 11" id="KW-0436">Ligase</keyword>
<dbReference type="AlphaFoldDB" id="A0A7J0BY36"/>
<feature type="active site" evidence="11">
    <location>
        <position position="347"/>
    </location>
</feature>
<dbReference type="GO" id="GO:0005524">
    <property type="term" value="F:ATP binding"/>
    <property type="evidence" value="ECO:0007669"/>
    <property type="project" value="UniProtKB-UniRule"/>
</dbReference>
<keyword evidence="11" id="KW-0055">Arginine biosynthesis</keyword>
<dbReference type="EC" id="6.3.5.5" evidence="11"/>
<evidence type="ECO:0000256" key="11">
    <source>
        <dbReference type="HAMAP-Rule" id="MF_01209"/>
    </source>
</evidence>
<feature type="binding site" evidence="11">
    <location>
        <position position="266"/>
    </location>
    <ligand>
        <name>L-glutamine</name>
        <dbReference type="ChEBI" id="CHEBI:58359"/>
    </ligand>
</feature>
<dbReference type="InterPro" id="IPR029062">
    <property type="entry name" value="Class_I_gatase-like"/>
</dbReference>
<dbReference type="SUPFAM" id="SSF52021">
    <property type="entry name" value="Carbamoyl phosphate synthetase, small subunit N-terminal domain"/>
    <property type="match status" value="1"/>
</dbReference>
<evidence type="ECO:0000256" key="1">
    <source>
        <dbReference type="ARBA" id="ARBA00004812"/>
    </source>
</evidence>
<dbReference type="HAMAP" id="MF_01209">
    <property type="entry name" value="CPSase_S_chain"/>
    <property type="match status" value="1"/>
</dbReference>
<dbReference type="PRINTS" id="PR00099">
    <property type="entry name" value="CPSGATASE"/>
</dbReference>
<accession>A0A7J0BY36</accession>
<protein>
    <recommendedName>
        <fullName evidence="11">Carbamoyl phosphate synthase small chain</fullName>
        <ecNumber evidence="11">6.3.5.5</ecNumber>
    </recommendedName>
    <alternativeName>
        <fullName evidence="11">Carbamoyl phosphate synthetase glutamine chain</fullName>
    </alternativeName>
</protein>
<proteinExistence type="inferred from homology"/>